<name>A0A178ZFM4_9EURO</name>
<dbReference type="Proteomes" id="UP000078343">
    <property type="component" value="Unassembled WGS sequence"/>
</dbReference>
<gene>
    <name evidence="1" type="ORF">AYL99_07532</name>
</gene>
<protein>
    <submittedName>
        <fullName evidence="1">Uncharacterized protein</fullName>
    </submittedName>
</protein>
<comment type="caution">
    <text evidence="1">The sequence shown here is derived from an EMBL/GenBank/DDBJ whole genome shotgun (WGS) entry which is preliminary data.</text>
</comment>
<dbReference type="AlphaFoldDB" id="A0A178ZFM4"/>
<dbReference type="EMBL" id="LVYI01000006">
    <property type="protein sequence ID" value="OAP58442.1"/>
    <property type="molecule type" value="Genomic_DNA"/>
</dbReference>
<accession>A0A178ZFM4</accession>
<organism evidence="1 2">
    <name type="scientific">Fonsecaea erecta</name>
    <dbReference type="NCBI Taxonomy" id="1367422"/>
    <lineage>
        <taxon>Eukaryota</taxon>
        <taxon>Fungi</taxon>
        <taxon>Dikarya</taxon>
        <taxon>Ascomycota</taxon>
        <taxon>Pezizomycotina</taxon>
        <taxon>Eurotiomycetes</taxon>
        <taxon>Chaetothyriomycetidae</taxon>
        <taxon>Chaetothyriales</taxon>
        <taxon>Herpotrichiellaceae</taxon>
        <taxon>Fonsecaea</taxon>
    </lineage>
</organism>
<dbReference type="RefSeq" id="XP_018691809.1">
    <property type="nucleotide sequence ID" value="XM_018839041.1"/>
</dbReference>
<keyword evidence="2" id="KW-1185">Reference proteome</keyword>
<proteinExistence type="predicted"/>
<reference evidence="1 2" key="1">
    <citation type="submission" date="2016-04" db="EMBL/GenBank/DDBJ databases">
        <title>Draft genome of Fonsecaea erecta CBS 125763.</title>
        <authorList>
            <person name="Weiss V.A."/>
            <person name="Vicente V.A."/>
            <person name="Raittz R.T."/>
            <person name="Moreno L.F."/>
            <person name="De Souza E.M."/>
            <person name="Pedrosa F.O."/>
            <person name="Steffens M.B."/>
            <person name="Faoro H."/>
            <person name="Tadra-Sfeir M.Z."/>
            <person name="Najafzadeh M.J."/>
            <person name="Felipe M.S."/>
            <person name="Teixeira M."/>
            <person name="Sun J."/>
            <person name="Xi L."/>
            <person name="Gomes R."/>
            <person name="De Azevedo C.M."/>
            <person name="Salgado C.G."/>
            <person name="Da Silva M.B."/>
            <person name="Nascimento M.F."/>
            <person name="Queiroz-Telles F."/>
            <person name="Attili D.S."/>
            <person name="Gorbushina A."/>
        </authorList>
    </citation>
    <scope>NUCLEOTIDE SEQUENCE [LARGE SCALE GENOMIC DNA]</scope>
    <source>
        <strain evidence="1 2">CBS 125763</strain>
    </source>
</reference>
<evidence type="ECO:0000313" key="2">
    <source>
        <dbReference type="Proteomes" id="UP000078343"/>
    </source>
</evidence>
<dbReference type="GeneID" id="30011700"/>
<sequence length="134" mass="14911">MCKTEAFKSHTCPHHWMSIVKPCGPEASFKNQAHQYTPARSAWKRLVQPEYLSAPAKSCPNCNLKGDYDADKTRIILRNPGEAGNLGNGYNMTDGRGRVTPANHYTRHGRPMSYAPTGFHTNGQWQQAGCCTVM</sequence>
<evidence type="ECO:0000313" key="1">
    <source>
        <dbReference type="EMBL" id="OAP58442.1"/>
    </source>
</evidence>
<dbReference type="OrthoDB" id="4142992at2759"/>